<dbReference type="PANTHER" id="PTHR16214:SF3">
    <property type="entry name" value="TRANSMEMBRANE PROTEIN 260"/>
    <property type="match status" value="1"/>
</dbReference>
<dbReference type="RefSeq" id="WP_324180928.1">
    <property type="nucleotide sequence ID" value="NZ_BAABAW010000020.1"/>
</dbReference>
<feature type="transmembrane region" description="Helical" evidence="1">
    <location>
        <begin position="637"/>
        <end position="655"/>
    </location>
</feature>
<name>A0ABU5ZYL1_9FLAO</name>
<proteinExistence type="predicted"/>
<organism evidence="2 3">
    <name type="scientific">Aquimarina gracilis</name>
    <dbReference type="NCBI Taxonomy" id="874422"/>
    <lineage>
        <taxon>Bacteria</taxon>
        <taxon>Pseudomonadati</taxon>
        <taxon>Bacteroidota</taxon>
        <taxon>Flavobacteriia</taxon>
        <taxon>Flavobacteriales</taxon>
        <taxon>Flavobacteriaceae</taxon>
        <taxon>Aquimarina</taxon>
    </lineage>
</organism>
<evidence type="ECO:0000313" key="3">
    <source>
        <dbReference type="Proteomes" id="UP001327027"/>
    </source>
</evidence>
<keyword evidence="1" id="KW-0812">Transmembrane</keyword>
<accession>A0ABU5ZYL1</accession>
<dbReference type="Pfam" id="PF11028">
    <property type="entry name" value="TMEM260-like"/>
    <property type="match status" value="1"/>
</dbReference>
<keyword evidence="1" id="KW-0472">Membrane</keyword>
<sequence>MIKRQSLEQLLHKWNKILGWAVFAIAFTVYYLTVEPTNSFWDVGEYLSTTSKLQIGHPPGAPLFQMIGAFASIFAMSKEDIAFTINMTSVLSSAFTILFLFWSVTLLLKKAVTKQNPLSKNNIMAILGSSFIASLAFAFTDSFWFNAVEAEVYAMATLILSLLFYLGLLWERDMHTKRGNKWIVLISLLIGLSFGVHFMGLLSVPAIGLSYYFKKYKKITLLNFIIANIIVSTILLFIFKILLPRTLRFFSISEIFCVNTLGLPFNSGLIVAGIILFFFFYLSLSYTRKKQYLHLNTITLCILFILIGFSSWIMLPIRATAGTVINENDPNNARELLAYYNLEQYPSIPLLYGPQFTEIYSHLDPENPYQDDKPKYEKDLKTGRYIIVNDWKNAKQNLDDSHKTILPRMWSTEHIANYMMFTGPIQFTIKPEYQDQEELLSLVTKFRKDYASGVIDNEDYNKFLQKFGNYLDVQKPNFWDNVKYLFEYQIGYMYWRYFMWNFVGRQNDIQGEMDKLNGNWLSGIKFIDELRLGSQENLPSTVLNNKGRNTYYFLPLLLGLLGFVFHFQKDKKNLWVVIAFFLFTGIALKIFLNEKPFEVRERDYALVGSFYAFAIWIGFGVYALYAILKDKIQSKTILPLVFMVCLIGVPGVLASKNWDDHDRSKKYSASALPKMYLSSCQENAILFTIGDNDTFSLWYSQEIEDYRTDVRTVVATYLATDWYIDQMKKTAYKSAPLPIRFSHDFYRYGNNDAIYYQPVTQDTMLIKNWIHWIKSEDPRTKGDLQSGKKVNTFPTQHIRIPVDKETVLRNGIVAQKDADKIVPYIDIELTGDYLLKHRLIMLDIIANNNWERPIYFSGGSYGDDDYVWMKDYLQLDGLVYKLVPIKTERNPENPYEFGRIDSDLMYQTVMKWDWGNTEDPNIYHDPVTRRNAISCRNSLGRLALTLIDEKKNERAKEILDLGISKMPVEYYEYYTPLKKFVAGYFKIDEKEKARQLWEQITKNYQEQLQYYGNLSLEEQYEYAQEIVLNIEYYKDMINLLEKYDHKDHTDSKIDEFNKHLLFFQSLYGH</sequence>
<feature type="transmembrane region" description="Helical" evidence="1">
    <location>
        <begin position="604"/>
        <end position="625"/>
    </location>
</feature>
<comment type="caution">
    <text evidence="2">The sequence shown here is derived from an EMBL/GenBank/DDBJ whole genome shotgun (WGS) entry which is preliminary data.</text>
</comment>
<feature type="transmembrane region" description="Helical" evidence="1">
    <location>
        <begin position="550"/>
        <end position="568"/>
    </location>
</feature>
<feature type="transmembrane region" description="Helical" evidence="1">
    <location>
        <begin position="81"/>
        <end position="102"/>
    </location>
</feature>
<protein>
    <submittedName>
        <fullName evidence="2">DUF2723 domain-containing protein</fullName>
    </submittedName>
</protein>
<feature type="transmembrane region" description="Helical" evidence="1">
    <location>
        <begin position="182"/>
        <end position="213"/>
    </location>
</feature>
<dbReference type="InterPro" id="IPR052724">
    <property type="entry name" value="GT117_domain-containing"/>
</dbReference>
<feature type="transmembrane region" description="Helical" evidence="1">
    <location>
        <begin position="123"/>
        <end position="140"/>
    </location>
</feature>
<evidence type="ECO:0000313" key="2">
    <source>
        <dbReference type="EMBL" id="MEB3346906.1"/>
    </source>
</evidence>
<dbReference type="EMBL" id="JAYKLX010000007">
    <property type="protein sequence ID" value="MEB3346906.1"/>
    <property type="molecule type" value="Genomic_DNA"/>
</dbReference>
<dbReference type="InterPro" id="IPR021280">
    <property type="entry name" value="TMEM260-like"/>
</dbReference>
<keyword evidence="3" id="KW-1185">Reference proteome</keyword>
<feature type="transmembrane region" description="Helical" evidence="1">
    <location>
        <begin position="219"/>
        <end position="243"/>
    </location>
</feature>
<gene>
    <name evidence="2" type="ORF">U6A24_15640</name>
</gene>
<dbReference type="Proteomes" id="UP001327027">
    <property type="component" value="Unassembled WGS sequence"/>
</dbReference>
<feature type="transmembrane region" description="Helical" evidence="1">
    <location>
        <begin position="293"/>
        <end position="315"/>
    </location>
</feature>
<dbReference type="PANTHER" id="PTHR16214">
    <property type="entry name" value="TRANSMEMBRANE PROTEIN 260"/>
    <property type="match status" value="1"/>
</dbReference>
<feature type="transmembrane region" description="Helical" evidence="1">
    <location>
        <begin position="55"/>
        <end position="75"/>
    </location>
</feature>
<keyword evidence="1" id="KW-1133">Transmembrane helix</keyword>
<feature type="transmembrane region" description="Helical" evidence="1">
    <location>
        <begin position="255"/>
        <end position="281"/>
    </location>
</feature>
<evidence type="ECO:0000256" key="1">
    <source>
        <dbReference type="SAM" id="Phobius"/>
    </source>
</evidence>
<reference evidence="2 3" key="1">
    <citation type="journal article" date="2013" name="Int. J. Syst. Evol. Microbiol.">
        <title>Aquimarina gracilis sp. nov., isolated from the gut microflora of a mussel, Mytilus coruscus, and emended description of Aquimarina spongiae.</title>
        <authorList>
            <person name="Park S.C."/>
            <person name="Choe H.N."/>
            <person name="Baik K.S."/>
            <person name="Seong C.N."/>
        </authorList>
    </citation>
    <scope>NUCLEOTIDE SEQUENCE [LARGE SCALE GENOMIC DNA]</scope>
    <source>
        <strain evidence="2 3">PSC32</strain>
    </source>
</reference>
<feature type="transmembrane region" description="Helical" evidence="1">
    <location>
        <begin position="17"/>
        <end position="34"/>
    </location>
</feature>
<feature type="transmembrane region" description="Helical" evidence="1">
    <location>
        <begin position="152"/>
        <end position="170"/>
    </location>
</feature>
<feature type="transmembrane region" description="Helical" evidence="1">
    <location>
        <begin position="574"/>
        <end position="592"/>
    </location>
</feature>